<dbReference type="EMBL" id="FQZO01000001">
    <property type="protein sequence ID" value="SHI57521.1"/>
    <property type="molecule type" value="Genomic_DNA"/>
</dbReference>
<accession>A0A1M6C9R1</accession>
<dbReference type="STRING" id="1121298.SAMN05444401_1047"/>
<name>A0A1M6C9R1_9CLOT</name>
<dbReference type="InterPro" id="IPR022121">
    <property type="entry name" value="Peptidase_M73_camelysin"/>
</dbReference>
<dbReference type="RefSeq" id="WP_073004279.1">
    <property type="nucleotide sequence ID" value="NZ_FQZO01000001.1"/>
</dbReference>
<dbReference type="OrthoDB" id="2063096at2"/>
<proteinExistence type="predicted"/>
<protein>
    <submittedName>
        <fullName evidence="1">SipW-cognate class signal peptide</fullName>
    </submittedName>
</protein>
<dbReference type="Pfam" id="PF12389">
    <property type="entry name" value="Peptidase_M73"/>
    <property type="match status" value="1"/>
</dbReference>
<dbReference type="InterPro" id="IPR023833">
    <property type="entry name" value="Signal_pept_SipW-depend-type"/>
</dbReference>
<gene>
    <name evidence="1" type="ORF">SAMN05444401_1047</name>
</gene>
<organism evidence="1 2">
    <name type="scientific">Clostridium amylolyticum</name>
    <dbReference type="NCBI Taxonomy" id="1121298"/>
    <lineage>
        <taxon>Bacteria</taxon>
        <taxon>Bacillati</taxon>
        <taxon>Bacillota</taxon>
        <taxon>Clostridia</taxon>
        <taxon>Eubacteriales</taxon>
        <taxon>Clostridiaceae</taxon>
        <taxon>Clostridium</taxon>
    </lineage>
</organism>
<evidence type="ECO:0000313" key="2">
    <source>
        <dbReference type="Proteomes" id="UP000184080"/>
    </source>
</evidence>
<dbReference type="Proteomes" id="UP000184080">
    <property type="component" value="Unassembled WGS sequence"/>
</dbReference>
<keyword evidence="2" id="KW-1185">Reference proteome</keyword>
<dbReference type="AlphaFoldDB" id="A0A1M6C9R1"/>
<reference evidence="1 2" key="1">
    <citation type="submission" date="2016-11" db="EMBL/GenBank/DDBJ databases">
        <authorList>
            <person name="Jaros S."/>
            <person name="Januszkiewicz K."/>
            <person name="Wedrychowicz H."/>
        </authorList>
    </citation>
    <scope>NUCLEOTIDE SEQUENCE [LARGE SCALE GENOMIC DNA]</scope>
    <source>
        <strain evidence="1 2">DSM 21864</strain>
    </source>
</reference>
<sequence length="180" mass="20590">MKKKNLILKLLMLVVTVLLVNMGFNTLAYFTDSKATEGAFKAGTVDIKIHENFNPPIKEIKIENTGTKRSYVRVKVVPVWQEEVNGKWVDTSLNPDNVIITLDNISNGKWVLSNGFYYYKGILNPGELTEPQLKLTVSYNQDTISQYKGKRLKLRVYGEAVQASNDMYKQIWNLNSLPWN</sequence>
<dbReference type="NCBIfam" id="TIGR04088">
    <property type="entry name" value="cognate_SipW"/>
    <property type="match status" value="1"/>
</dbReference>
<evidence type="ECO:0000313" key="1">
    <source>
        <dbReference type="EMBL" id="SHI57521.1"/>
    </source>
</evidence>